<protein>
    <submittedName>
        <fullName evidence="2">Uncharacterized protein</fullName>
    </submittedName>
</protein>
<evidence type="ECO:0000313" key="2">
    <source>
        <dbReference type="EMBL" id="CAG6744624.1"/>
    </source>
</evidence>
<evidence type="ECO:0000256" key="1">
    <source>
        <dbReference type="SAM" id="Phobius"/>
    </source>
</evidence>
<keyword evidence="1" id="KW-0472">Membrane</keyword>
<proteinExistence type="predicted"/>
<dbReference type="AlphaFoldDB" id="A0A8D8ZCU6"/>
<feature type="transmembrane region" description="Helical" evidence="1">
    <location>
        <begin position="12"/>
        <end position="31"/>
    </location>
</feature>
<accession>A0A8D8ZCU6</accession>
<feature type="transmembrane region" description="Helical" evidence="1">
    <location>
        <begin position="43"/>
        <end position="64"/>
    </location>
</feature>
<sequence length="108" mass="11905">MAKFGRWPSTYFCTYTYLFNFCISIISANAQKTKRETSEPCRTFLSLWVTCILFITAQSAHGVLDTGSPSYLSSSLFPSLSCLSCPPLFQALPPNHSIPVNPAIACDL</sequence>
<keyword evidence="1" id="KW-0812">Transmembrane</keyword>
<name>A0A8D8ZCU6_9HEMI</name>
<organism evidence="2">
    <name type="scientific">Cacopsylla melanoneura</name>
    <dbReference type="NCBI Taxonomy" id="428564"/>
    <lineage>
        <taxon>Eukaryota</taxon>
        <taxon>Metazoa</taxon>
        <taxon>Ecdysozoa</taxon>
        <taxon>Arthropoda</taxon>
        <taxon>Hexapoda</taxon>
        <taxon>Insecta</taxon>
        <taxon>Pterygota</taxon>
        <taxon>Neoptera</taxon>
        <taxon>Paraneoptera</taxon>
        <taxon>Hemiptera</taxon>
        <taxon>Sternorrhyncha</taxon>
        <taxon>Psylloidea</taxon>
        <taxon>Psyllidae</taxon>
        <taxon>Psyllinae</taxon>
        <taxon>Cacopsylla</taxon>
    </lineage>
</organism>
<reference evidence="2" key="1">
    <citation type="submission" date="2021-05" db="EMBL/GenBank/DDBJ databases">
        <authorList>
            <person name="Alioto T."/>
            <person name="Alioto T."/>
            <person name="Gomez Garrido J."/>
        </authorList>
    </citation>
    <scope>NUCLEOTIDE SEQUENCE</scope>
</reference>
<dbReference type="EMBL" id="HBUF01471629">
    <property type="protein sequence ID" value="CAG6744624.1"/>
    <property type="molecule type" value="Transcribed_RNA"/>
</dbReference>
<keyword evidence="1" id="KW-1133">Transmembrane helix</keyword>